<feature type="transmembrane region" description="Helical" evidence="2">
    <location>
        <begin position="310"/>
        <end position="332"/>
    </location>
</feature>
<keyword evidence="4" id="KW-1185">Reference proteome</keyword>
<feature type="transmembrane region" description="Helical" evidence="2">
    <location>
        <begin position="230"/>
        <end position="249"/>
    </location>
</feature>
<evidence type="ECO:0000313" key="4">
    <source>
        <dbReference type="Proteomes" id="UP000306477"/>
    </source>
</evidence>
<evidence type="ECO:0000256" key="2">
    <source>
        <dbReference type="SAM" id="Phobius"/>
    </source>
</evidence>
<evidence type="ECO:0000256" key="1">
    <source>
        <dbReference type="SAM" id="MobiDB-lite"/>
    </source>
</evidence>
<evidence type="ECO:0000313" key="3">
    <source>
        <dbReference type="EMBL" id="THE12318.1"/>
    </source>
</evidence>
<feature type="transmembrane region" description="Helical" evidence="2">
    <location>
        <begin position="255"/>
        <end position="272"/>
    </location>
</feature>
<keyword evidence="2" id="KW-0472">Membrane</keyword>
<reference evidence="3 4" key="1">
    <citation type="journal article" date="2019" name="Indoor Air">
        <title>Impacts of indoor surface finishes on bacterial viability.</title>
        <authorList>
            <person name="Hu J."/>
            <person name="Maamar S.B."/>
            <person name="Glawe A.J."/>
            <person name="Gottel N."/>
            <person name="Gilbert J.A."/>
            <person name="Hartmann E.M."/>
        </authorList>
    </citation>
    <scope>NUCLEOTIDE SEQUENCE [LARGE SCALE GENOMIC DNA]</scope>
    <source>
        <strain evidence="3 4">AF060A6</strain>
    </source>
</reference>
<keyword evidence="2" id="KW-0812">Transmembrane</keyword>
<feature type="transmembrane region" description="Helical" evidence="2">
    <location>
        <begin position="89"/>
        <end position="106"/>
    </location>
</feature>
<feature type="transmembrane region" description="Helical" evidence="2">
    <location>
        <begin position="118"/>
        <end position="140"/>
    </location>
</feature>
<feature type="compositionally biased region" description="Basic and acidic residues" evidence="1">
    <location>
        <begin position="357"/>
        <end position="370"/>
    </location>
</feature>
<dbReference type="Proteomes" id="UP000306477">
    <property type="component" value="Unassembled WGS sequence"/>
</dbReference>
<accession>A0A4S3PRY1</accession>
<protein>
    <submittedName>
        <fullName evidence="3">Uncharacterized protein</fullName>
    </submittedName>
</protein>
<feature type="region of interest" description="Disordered" evidence="1">
    <location>
        <begin position="357"/>
        <end position="381"/>
    </location>
</feature>
<gene>
    <name evidence="3" type="ORF">E1I69_11490</name>
</gene>
<dbReference type="RefSeq" id="WP_136379759.1">
    <property type="nucleotide sequence ID" value="NZ_SLUB01000018.1"/>
</dbReference>
<keyword evidence="2" id="KW-1133">Transmembrane helix</keyword>
<feature type="transmembrane region" description="Helical" evidence="2">
    <location>
        <begin position="178"/>
        <end position="200"/>
    </location>
</feature>
<feature type="transmembrane region" description="Helical" evidence="2">
    <location>
        <begin position="64"/>
        <end position="83"/>
    </location>
</feature>
<feature type="transmembrane region" description="Helical" evidence="2">
    <location>
        <begin position="279"/>
        <end position="298"/>
    </location>
</feature>
<dbReference type="EMBL" id="SLUB01000018">
    <property type="protein sequence ID" value="THE12318.1"/>
    <property type="molecule type" value="Genomic_DNA"/>
</dbReference>
<feature type="transmembrane region" description="Helical" evidence="2">
    <location>
        <begin position="14"/>
        <end position="32"/>
    </location>
</feature>
<proteinExistence type="predicted"/>
<comment type="caution">
    <text evidence="3">The sequence shown here is derived from an EMBL/GenBank/DDBJ whole genome shotgun (WGS) entry which is preliminary data.</text>
</comment>
<sequence>MEKLKKMQFIDRKAIQSIDRLLLLFSLGYLYLYFQYGYTINLITTIFIIAIHSFNFLSKAQSNVLYASFGYSLVSFSILYHYYPNVAEMRFLFFIPFILFFVVLFSDFSSNLLTGFLLGYWILLLYFAFTSGTTGIQSILFSYANYHFVLEHILFLFMTAIIMYLFSKIYPYRQTTKTIKIAQLVVWIGIPFVLSVVNGANPAEEIKTAAIYLVLAIIMYRSLIQDKTMLASIAYAIVTFIVCTFVRQHFGIENFYFILLATLLVLLLVNYFKVNVRFLIGFVFSFWLIQLIILYQGFENGVLPTLEVIFSKAGILATMKYVWLPVIVGLLWSQKTSLIDSLINRLERINQNIKQRKMDPVEREPVRSKPVDPSTKGWEEL</sequence>
<dbReference type="OrthoDB" id="2873509at2"/>
<dbReference type="AlphaFoldDB" id="A0A4S3PRY1"/>
<organism evidence="3 4">
    <name type="scientific">Bacillus timonensis</name>
    <dbReference type="NCBI Taxonomy" id="1033734"/>
    <lineage>
        <taxon>Bacteria</taxon>
        <taxon>Bacillati</taxon>
        <taxon>Bacillota</taxon>
        <taxon>Bacilli</taxon>
        <taxon>Bacillales</taxon>
        <taxon>Bacillaceae</taxon>
        <taxon>Bacillus</taxon>
    </lineage>
</organism>
<feature type="transmembrane region" description="Helical" evidence="2">
    <location>
        <begin position="146"/>
        <end position="166"/>
    </location>
</feature>
<name>A0A4S3PRY1_9BACI</name>